<dbReference type="SUPFAM" id="SSF51161">
    <property type="entry name" value="Trimeric LpxA-like enzymes"/>
    <property type="match status" value="1"/>
</dbReference>
<dbReference type="InterPro" id="IPR047125">
    <property type="entry name" value="DCTN5"/>
</dbReference>
<comment type="similarity">
    <text evidence="4">Belongs to the dynactin subunits 5/6 family. Dynactin subunit 5 subfamily.</text>
</comment>
<sequence length="222" mass="23004">MSSSRPARKSSKGDYIETDSGNKVSRKALITGTPNITLAGRTVLMPDVHLRGDIVRVRPPPPTTTTSTTSLDPSSAATAKPSSSSSSQSTTAISIGKSTIIATSTILRPPARLLRGLLQPYPLKIGEQVLIGPGCVVESAQIHNHVHVGARCVLGAFSVLRENCRVLEGSCVPAGMVVPPGAVVAGRPARVVGEVGEGFGVDGVGEGWVEGGELREVVRGIR</sequence>
<dbReference type="PANTHER" id="PTHR46126:SF1">
    <property type="entry name" value="DYNACTIN SUBUNIT 5"/>
    <property type="match status" value="1"/>
</dbReference>
<feature type="compositionally biased region" description="Low complexity" evidence="6">
    <location>
        <begin position="64"/>
        <end position="90"/>
    </location>
</feature>
<evidence type="ECO:0000256" key="4">
    <source>
        <dbReference type="ARBA" id="ARBA00034706"/>
    </source>
</evidence>
<keyword evidence="2" id="KW-0963">Cytoplasm</keyword>
<evidence type="ECO:0000313" key="8">
    <source>
        <dbReference type="Proteomes" id="UP000799302"/>
    </source>
</evidence>
<dbReference type="EMBL" id="MU004234">
    <property type="protein sequence ID" value="KAF2669969.1"/>
    <property type="molecule type" value="Genomic_DNA"/>
</dbReference>
<dbReference type="OrthoDB" id="417208at2759"/>
<keyword evidence="3" id="KW-0206">Cytoskeleton</keyword>
<reference evidence="7" key="1">
    <citation type="journal article" date="2020" name="Stud. Mycol.">
        <title>101 Dothideomycetes genomes: a test case for predicting lifestyles and emergence of pathogens.</title>
        <authorList>
            <person name="Haridas S."/>
            <person name="Albert R."/>
            <person name="Binder M."/>
            <person name="Bloem J."/>
            <person name="Labutti K."/>
            <person name="Salamov A."/>
            <person name="Andreopoulos B."/>
            <person name="Baker S."/>
            <person name="Barry K."/>
            <person name="Bills G."/>
            <person name="Bluhm B."/>
            <person name="Cannon C."/>
            <person name="Castanera R."/>
            <person name="Culley D."/>
            <person name="Daum C."/>
            <person name="Ezra D."/>
            <person name="Gonzalez J."/>
            <person name="Henrissat B."/>
            <person name="Kuo A."/>
            <person name="Liang C."/>
            <person name="Lipzen A."/>
            <person name="Lutzoni F."/>
            <person name="Magnuson J."/>
            <person name="Mondo S."/>
            <person name="Nolan M."/>
            <person name="Ohm R."/>
            <person name="Pangilinan J."/>
            <person name="Park H.-J."/>
            <person name="Ramirez L."/>
            <person name="Alfaro M."/>
            <person name="Sun H."/>
            <person name="Tritt A."/>
            <person name="Yoshinaga Y."/>
            <person name="Zwiers L.-H."/>
            <person name="Turgeon B."/>
            <person name="Goodwin S."/>
            <person name="Spatafora J."/>
            <person name="Crous P."/>
            <person name="Grigoriev I."/>
        </authorList>
    </citation>
    <scope>NUCLEOTIDE SEQUENCE</scope>
    <source>
        <strain evidence="7">CBS 115976</strain>
    </source>
</reference>
<dbReference type="Pfam" id="PF21711">
    <property type="entry name" value="DCTN5"/>
    <property type="match status" value="2"/>
</dbReference>
<evidence type="ECO:0000256" key="1">
    <source>
        <dbReference type="ARBA" id="ARBA00004245"/>
    </source>
</evidence>
<name>A0A6A6UCH2_9PEZI</name>
<organism evidence="7 8">
    <name type="scientific">Microthyrium microscopicum</name>
    <dbReference type="NCBI Taxonomy" id="703497"/>
    <lineage>
        <taxon>Eukaryota</taxon>
        <taxon>Fungi</taxon>
        <taxon>Dikarya</taxon>
        <taxon>Ascomycota</taxon>
        <taxon>Pezizomycotina</taxon>
        <taxon>Dothideomycetes</taxon>
        <taxon>Dothideomycetes incertae sedis</taxon>
        <taxon>Microthyriales</taxon>
        <taxon>Microthyriaceae</taxon>
        <taxon>Microthyrium</taxon>
    </lineage>
</organism>
<protein>
    <recommendedName>
        <fullName evidence="5">Dynactin subunit 5</fullName>
    </recommendedName>
</protein>
<dbReference type="AlphaFoldDB" id="A0A6A6UCH2"/>
<gene>
    <name evidence="7" type="ORF">BT63DRAFT_400156</name>
</gene>
<accession>A0A6A6UCH2</accession>
<comment type="subcellular location">
    <subcellularLocation>
        <location evidence="1">Cytoplasm</location>
        <location evidence="1">Cytoskeleton</location>
    </subcellularLocation>
</comment>
<dbReference type="Proteomes" id="UP000799302">
    <property type="component" value="Unassembled WGS sequence"/>
</dbReference>
<feature type="region of interest" description="Disordered" evidence="6">
    <location>
        <begin position="1"/>
        <end position="26"/>
    </location>
</feature>
<evidence type="ECO:0000256" key="5">
    <source>
        <dbReference type="ARBA" id="ARBA00034865"/>
    </source>
</evidence>
<feature type="compositionally biased region" description="Basic residues" evidence="6">
    <location>
        <begin position="1"/>
        <end position="10"/>
    </location>
</feature>
<dbReference type="Gene3D" id="2.160.10.10">
    <property type="entry name" value="Hexapeptide repeat proteins"/>
    <property type="match status" value="1"/>
</dbReference>
<evidence type="ECO:0000313" key="7">
    <source>
        <dbReference type="EMBL" id="KAF2669969.1"/>
    </source>
</evidence>
<evidence type="ECO:0000256" key="2">
    <source>
        <dbReference type="ARBA" id="ARBA00022490"/>
    </source>
</evidence>
<dbReference type="GO" id="GO:0005869">
    <property type="term" value="C:dynactin complex"/>
    <property type="evidence" value="ECO:0007669"/>
    <property type="project" value="TreeGrafter"/>
</dbReference>
<dbReference type="PANTHER" id="PTHR46126">
    <property type="entry name" value="DYNACTIN SUBUNIT 5"/>
    <property type="match status" value="1"/>
</dbReference>
<evidence type="ECO:0000256" key="6">
    <source>
        <dbReference type="SAM" id="MobiDB-lite"/>
    </source>
</evidence>
<keyword evidence="8" id="KW-1185">Reference proteome</keyword>
<feature type="region of interest" description="Disordered" evidence="6">
    <location>
        <begin position="53"/>
        <end position="90"/>
    </location>
</feature>
<dbReference type="InterPro" id="IPR011004">
    <property type="entry name" value="Trimer_LpxA-like_sf"/>
</dbReference>
<evidence type="ECO:0000256" key="3">
    <source>
        <dbReference type="ARBA" id="ARBA00023212"/>
    </source>
</evidence>
<proteinExistence type="inferred from homology"/>